<accession>A0ABT5DHQ8</accession>
<dbReference type="Proteomes" id="UP001221838">
    <property type="component" value="Unassembled WGS sequence"/>
</dbReference>
<gene>
    <name evidence="1" type="ORF">POL68_32125</name>
</gene>
<keyword evidence="2" id="KW-1185">Reference proteome</keyword>
<proteinExistence type="predicted"/>
<evidence type="ECO:0000313" key="2">
    <source>
        <dbReference type="Proteomes" id="UP001221838"/>
    </source>
</evidence>
<evidence type="ECO:0000313" key="1">
    <source>
        <dbReference type="EMBL" id="MDC0713153.1"/>
    </source>
</evidence>
<name>A0ABT5DHQ8_9BACT</name>
<organism evidence="1 2">
    <name type="scientific">Stigmatella ashevillensis</name>
    <dbReference type="NCBI Taxonomy" id="2995309"/>
    <lineage>
        <taxon>Bacteria</taxon>
        <taxon>Pseudomonadati</taxon>
        <taxon>Myxococcota</taxon>
        <taxon>Myxococcia</taxon>
        <taxon>Myxococcales</taxon>
        <taxon>Cystobacterineae</taxon>
        <taxon>Archangiaceae</taxon>
        <taxon>Stigmatella</taxon>
    </lineage>
</organism>
<comment type="caution">
    <text evidence="1">The sequence shown here is derived from an EMBL/GenBank/DDBJ whole genome shotgun (WGS) entry which is preliminary data.</text>
</comment>
<protein>
    <submittedName>
        <fullName evidence="1">Uncharacterized protein</fullName>
    </submittedName>
</protein>
<sequence length="66" mass="7145">MADQRQDSGILWHLAQEALTHCRIGNALDAGTQALGLSLGTVSKRLYDARAKLHKLLLPYVCPGMG</sequence>
<dbReference type="EMBL" id="JAQNDM010000002">
    <property type="protein sequence ID" value="MDC0713153.1"/>
    <property type="molecule type" value="Genomic_DNA"/>
</dbReference>
<reference evidence="1 2" key="1">
    <citation type="submission" date="2022-11" db="EMBL/GenBank/DDBJ databases">
        <title>Minimal conservation of predation-associated metabolite biosynthetic gene clusters underscores biosynthetic potential of Myxococcota including descriptions for ten novel species: Archangium lansinium sp. nov., Myxococcus landrumus sp. nov., Nannocystis bai.</title>
        <authorList>
            <person name="Ahearne A."/>
            <person name="Stevens C."/>
            <person name="Dowd S."/>
        </authorList>
    </citation>
    <scope>NUCLEOTIDE SEQUENCE [LARGE SCALE GENOMIC DNA]</scope>
    <source>
        <strain evidence="1 2">NCWAL01</strain>
    </source>
</reference>
<dbReference type="RefSeq" id="WP_272143342.1">
    <property type="nucleotide sequence ID" value="NZ_JAQNDM010000002.1"/>
</dbReference>
<dbReference type="InterPro" id="IPR036388">
    <property type="entry name" value="WH-like_DNA-bd_sf"/>
</dbReference>
<dbReference type="Gene3D" id="1.10.10.10">
    <property type="entry name" value="Winged helix-like DNA-binding domain superfamily/Winged helix DNA-binding domain"/>
    <property type="match status" value="1"/>
</dbReference>